<reference evidence="2" key="1">
    <citation type="submission" date="2025-08" db="UniProtKB">
        <authorList>
            <consortium name="RefSeq"/>
        </authorList>
    </citation>
    <scope>IDENTIFICATION</scope>
    <source>
        <tissue evidence="2">Whole insect</tissue>
    </source>
</reference>
<proteinExistence type="predicted"/>
<accession>A0A6P7FS87</accession>
<dbReference type="AlphaFoldDB" id="A0A6P7FS87"/>
<dbReference type="InParanoid" id="A0A6P7FS87"/>
<dbReference type="Gene3D" id="3.15.10.50">
    <property type="match status" value="1"/>
</dbReference>
<evidence type="ECO:0000313" key="2">
    <source>
        <dbReference type="RefSeq" id="XP_028139249.1"/>
    </source>
</evidence>
<dbReference type="InterPro" id="IPR020234">
    <property type="entry name" value="Mite_allergen_group-7"/>
</dbReference>
<dbReference type="Pfam" id="PF16984">
    <property type="entry name" value="Grp7_allergen"/>
    <property type="match status" value="1"/>
</dbReference>
<dbReference type="InterPro" id="IPR038602">
    <property type="entry name" value="Mite_allergen_7_sf"/>
</dbReference>
<dbReference type="OrthoDB" id="6419576at2759"/>
<dbReference type="GO" id="GO:0008289">
    <property type="term" value="F:lipid binding"/>
    <property type="evidence" value="ECO:0007669"/>
    <property type="project" value="InterPro"/>
</dbReference>
<evidence type="ECO:0000256" key="1">
    <source>
        <dbReference type="SAM" id="SignalP"/>
    </source>
</evidence>
<dbReference type="InterPro" id="IPR017943">
    <property type="entry name" value="Bactericidal_perm-incr_a/b_dom"/>
</dbReference>
<feature type="signal peptide" evidence="1">
    <location>
        <begin position="1"/>
        <end position="16"/>
    </location>
</feature>
<keyword evidence="1" id="KW-0732">Signal</keyword>
<organism evidence="2">
    <name type="scientific">Diabrotica virgifera virgifera</name>
    <name type="common">western corn rootworm</name>
    <dbReference type="NCBI Taxonomy" id="50390"/>
    <lineage>
        <taxon>Eukaryota</taxon>
        <taxon>Metazoa</taxon>
        <taxon>Ecdysozoa</taxon>
        <taxon>Arthropoda</taxon>
        <taxon>Hexapoda</taxon>
        <taxon>Insecta</taxon>
        <taxon>Pterygota</taxon>
        <taxon>Neoptera</taxon>
        <taxon>Endopterygota</taxon>
        <taxon>Coleoptera</taxon>
        <taxon>Polyphaga</taxon>
        <taxon>Cucujiformia</taxon>
        <taxon>Chrysomeloidea</taxon>
        <taxon>Chrysomelidae</taxon>
        <taxon>Galerucinae</taxon>
        <taxon>Diabroticina</taxon>
        <taxon>Diabroticites</taxon>
        <taxon>Diabrotica</taxon>
    </lineage>
</organism>
<dbReference type="KEGG" id="dvv:114333559"/>
<sequence>MKSSIILVALLSLTAAKSVEDALLKNGLQSKFKDERNSLEGDKLTAINTEINEFVDKICENFPAFAEKSKLEPILLDNIKQQFLTASIELTHGKLNGLSHVYRDGDVTVTYDRNANIITMNLPLLFKKLSFTYDYHVVVFLVGPTGGLTGSIDNFRLSINLSLDLNKYQAKLNKIKTSNSGHITVKFDGHLSDVILNIMSQFVTTALHPILQGFIEAIVKNASNKVVDGVNKVIDEILNPDVIKNFDLTQYQQYLR</sequence>
<feature type="chain" id="PRO_5028335205" evidence="1">
    <location>
        <begin position="17"/>
        <end position="256"/>
    </location>
</feature>
<gene>
    <name evidence="2" type="primary">LOC114333559</name>
</gene>
<dbReference type="RefSeq" id="XP_028139249.1">
    <property type="nucleotide sequence ID" value="XM_028283448.1"/>
</dbReference>
<dbReference type="SUPFAM" id="SSF55394">
    <property type="entry name" value="Bactericidal permeability-increasing protein, BPI"/>
    <property type="match status" value="1"/>
</dbReference>
<protein>
    <submittedName>
        <fullName evidence="2">Uncharacterized protein LOC114333559 isoform X1</fullName>
    </submittedName>
</protein>
<name>A0A6P7FS87_DIAVI</name>